<evidence type="ECO:0000313" key="1">
    <source>
        <dbReference type="EMBL" id="CAK7943448.1"/>
    </source>
</evidence>
<dbReference type="Gene3D" id="2.130.10.10">
    <property type="entry name" value="YVTN repeat-like/Quinoprotein amine dehydrogenase"/>
    <property type="match status" value="1"/>
</dbReference>
<dbReference type="EMBL" id="CAKLBY020000302">
    <property type="protein sequence ID" value="CAK7943448.1"/>
    <property type="molecule type" value="Genomic_DNA"/>
</dbReference>
<organism evidence="1 2">
    <name type="scientific">Peronospora matthiolae</name>
    <dbReference type="NCBI Taxonomy" id="2874970"/>
    <lineage>
        <taxon>Eukaryota</taxon>
        <taxon>Sar</taxon>
        <taxon>Stramenopiles</taxon>
        <taxon>Oomycota</taxon>
        <taxon>Peronosporomycetes</taxon>
        <taxon>Peronosporales</taxon>
        <taxon>Peronosporaceae</taxon>
        <taxon>Peronospora</taxon>
    </lineage>
</organism>
<comment type="caution">
    <text evidence="1">The sequence shown here is derived from an EMBL/GenBank/DDBJ whole genome shotgun (WGS) entry which is preliminary data.</text>
</comment>
<name>A0AAV1VCG7_9STRA</name>
<accession>A0AAV1VCG7</accession>
<evidence type="ECO:0000313" key="2">
    <source>
        <dbReference type="Proteomes" id="UP001162060"/>
    </source>
</evidence>
<dbReference type="Proteomes" id="UP001162060">
    <property type="component" value="Unassembled WGS sequence"/>
</dbReference>
<gene>
    <name evidence="1" type="ORF">PM001_LOCUS28598</name>
</gene>
<sequence length="62" mass="7308">MWSLRETFAAEYDKYLLQSYVNEIRILAIRDEDETKEKKIPAFTNVKTLLCRKMYGDVCVTG</sequence>
<protein>
    <submittedName>
        <fullName evidence="1">Uncharacterized protein</fullName>
    </submittedName>
</protein>
<proteinExistence type="predicted"/>
<dbReference type="InterPro" id="IPR015943">
    <property type="entry name" value="WD40/YVTN_repeat-like_dom_sf"/>
</dbReference>
<reference evidence="1" key="1">
    <citation type="submission" date="2024-01" db="EMBL/GenBank/DDBJ databases">
        <authorList>
            <person name="Webb A."/>
        </authorList>
    </citation>
    <scope>NUCLEOTIDE SEQUENCE</scope>
    <source>
        <strain evidence="1">Pm1</strain>
    </source>
</reference>
<dbReference type="AlphaFoldDB" id="A0AAV1VCG7"/>